<keyword evidence="2" id="KW-1185">Reference proteome</keyword>
<dbReference type="RefSeq" id="WP_127121088.1">
    <property type="nucleotide sequence ID" value="NZ_BHXQ01000001.1"/>
</dbReference>
<dbReference type="EMBL" id="BHXQ01000001">
    <property type="protein sequence ID" value="GCC50455.1"/>
    <property type="molecule type" value="Genomic_DNA"/>
</dbReference>
<dbReference type="OrthoDB" id="10015515at2"/>
<protein>
    <submittedName>
        <fullName evidence="1">Uncharacterized protein</fullName>
    </submittedName>
</protein>
<evidence type="ECO:0000313" key="1">
    <source>
        <dbReference type="EMBL" id="GCC50455.1"/>
    </source>
</evidence>
<evidence type="ECO:0000313" key="2">
    <source>
        <dbReference type="Proteomes" id="UP000288227"/>
    </source>
</evidence>
<organism evidence="1 2">
    <name type="scientific">Chryseotalea sanaruensis</name>
    <dbReference type="NCBI Taxonomy" id="2482724"/>
    <lineage>
        <taxon>Bacteria</taxon>
        <taxon>Pseudomonadati</taxon>
        <taxon>Bacteroidota</taxon>
        <taxon>Cytophagia</taxon>
        <taxon>Cytophagales</taxon>
        <taxon>Chryseotaleaceae</taxon>
        <taxon>Chryseotalea</taxon>
    </lineage>
</organism>
<gene>
    <name evidence="1" type="ORF">SanaruYs_06700</name>
</gene>
<dbReference type="Proteomes" id="UP000288227">
    <property type="component" value="Unassembled WGS sequence"/>
</dbReference>
<comment type="caution">
    <text evidence="1">The sequence shown here is derived from an EMBL/GenBank/DDBJ whole genome shotgun (WGS) entry which is preliminary data.</text>
</comment>
<proteinExistence type="predicted"/>
<reference evidence="1 2" key="1">
    <citation type="submission" date="2018-11" db="EMBL/GenBank/DDBJ databases">
        <title>Chryseotalea sanarue gen. nov., sp., nov., a member of the family Cytophagaceae, isolated from a brackish lake in Hamamatsu Japan.</title>
        <authorList>
            <person name="Maejima Y."/>
            <person name="Iino T."/>
            <person name="Muraguchi Y."/>
            <person name="Fukuda K."/>
            <person name="Ohkuma M."/>
            <person name="Moriuchi R."/>
            <person name="Dohra H."/>
            <person name="Kimbara K."/>
            <person name="Shintani M."/>
        </authorList>
    </citation>
    <scope>NUCLEOTIDE SEQUENCE [LARGE SCALE GENOMIC DNA]</scope>
    <source>
        <strain evidence="1 2">Ys</strain>
    </source>
</reference>
<sequence length="105" mass="11694">MGDDGLFHLGDATFSTQDKNWSYDWLEAATTNQKTVFPIMKGKDLKIKASDPDKLRAIYRDFDINADDFINGSFTIPANQIGSLKIFGSAADDISIVKEVINLFD</sequence>
<accession>A0A401U6E5</accession>
<name>A0A401U6E5_9BACT</name>
<dbReference type="AlphaFoldDB" id="A0A401U6E5"/>